<dbReference type="InterPro" id="IPR014001">
    <property type="entry name" value="Helicase_ATP-bd"/>
</dbReference>
<dbReference type="SMART" id="SM00490">
    <property type="entry name" value="HELICc"/>
    <property type="match status" value="1"/>
</dbReference>
<dbReference type="OrthoDB" id="413460at2759"/>
<reference evidence="7 8" key="1">
    <citation type="submission" date="2016-07" db="EMBL/GenBank/DDBJ databases">
        <title>Pervasive Adenine N6-methylation of Active Genes in Fungi.</title>
        <authorList>
            <consortium name="DOE Joint Genome Institute"/>
            <person name="Mondo S.J."/>
            <person name="Dannebaum R.O."/>
            <person name="Kuo R.C."/>
            <person name="Labutti K."/>
            <person name="Haridas S."/>
            <person name="Kuo A."/>
            <person name="Salamov A."/>
            <person name="Ahrendt S.R."/>
            <person name="Lipzen A."/>
            <person name="Sullivan W."/>
            <person name="Andreopoulos W.B."/>
            <person name="Clum A."/>
            <person name="Lindquist E."/>
            <person name="Daum C."/>
            <person name="Ramamoorthy G.K."/>
            <person name="Gryganskyi A."/>
            <person name="Culley D."/>
            <person name="Magnuson J.K."/>
            <person name="James T.Y."/>
            <person name="O'Malley M.A."/>
            <person name="Stajich J.E."/>
            <person name="Spatafora J.W."/>
            <person name="Visel A."/>
            <person name="Grigoriev I.V."/>
        </authorList>
    </citation>
    <scope>NUCLEOTIDE SEQUENCE [LARGE SCALE GENOMIC DNA]</scope>
    <source>
        <strain evidence="7 8">62-1032</strain>
    </source>
</reference>
<comment type="caution">
    <text evidence="7">The sequence shown here is derived from an EMBL/GenBank/DDBJ whole genome shotgun (WGS) entry which is preliminary data.</text>
</comment>
<organism evidence="7 8">
    <name type="scientific">Leucosporidium creatinivorum</name>
    <dbReference type="NCBI Taxonomy" id="106004"/>
    <lineage>
        <taxon>Eukaryota</taxon>
        <taxon>Fungi</taxon>
        <taxon>Dikarya</taxon>
        <taxon>Basidiomycota</taxon>
        <taxon>Pucciniomycotina</taxon>
        <taxon>Microbotryomycetes</taxon>
        <taxon>Leucosporidiales</taxon>
        <taxon>Leucosporidium</taxon>
    </lineage>
</organism>
<dbReference type="GO" id="GO:0015616">
    <property type="term" value="F:DNA translocase activity"/>
    <property type="evidence" value="ECO:0007669"/>
    <property type="project" value="TreeGrafter"/>
</dbReference>
<dbReference type="GO" id="GO:0005634">
    <property type="term" value="C:nucleus"/>
    <property type="evidence" value="ECO:0007669"/>
    <property type="project" value="TreeGrafter"/>
</dbReference>
<feature type="region of interest" description="Disordered" evidence="4">
    <location>
        <begin position="377"/>
        <end position="396"/>
    </location>
</feature>
<dbReference type="InterPro" id="IPR050496">
    <property type="entry name" value="SNF2_RAD54_helicase_repair"/>
</dbReference>
<dbReference type="InParanoid" id="A0A1Y2F1L2"/>
<dbReference type="InterPro" id="IPR038718">
    <property type="entry name" value="SNF2-like_sf"/>
</dbReference>
<evidence type="ECO:0000256" key="4">
    <source>
        <dbReference type="SAM" id="MobiDB-lite"/>
    </source>
</evidence>
<feature type="compositionally biased region" description="Polar residues" evidence="4">
    <location>
        <begin position="18"/>
        <end position="27"/>
    </location>
</feature>
<proteinExistence type="predicted"/>
<dbReference type="GO" id="GO:0005524">
    <property type="term" value="F:ATP binding"/>
    <property type="evidence" value="ECO:0007669"/>
    <property type="project" value="InterPro"/>
</dbReference>
<evidence type="ECO:0000259" key="5">
    <source>
        <dbReference type="PROSITE" id="PS51192"/>
    </source>
</evidence>
<evidence type="ECO:0000256" key="3">
    <source>
        <dbReference type="ARBA" id="ARBA00022840"/>
    </source>
</evidence>
<dbReference type="GO" id="GO:0016787">
    <property type="term" value="F:hydrolase activity"/>
    <property type="evidence" value="ECO:0007669"/>
    <property type="project" value="UniProtKB-KW"/>
</dbReference>
<dbReference type="Gene3D" id="3.40.50.10810">
    <property type="entry name" value="Tandem AAA-ATPase domain"/>
    <property type="match status" value="1"/>
</dbReference>
<name>A0A1Y2F1L2_9BASI</name>
<dbReference type="InterPro" id="IPR001650">
    <property type="entry name" value="Helicase_C-like"/>
</dbReference>
<dbReference type="PROSITE" id="PS51194">
    <property type="entry name" value="HELICASE_CTER"/>
    <property type="match status" value="1"/>
</dbReference>
<gene>
    <name evidence="7" type="ORF">BCR35DRAFT_321630</name>
</gene>
<dbReference type="PROSITE" id="PS51192">
    <property type="entry name" value="HELICASE_ATP_BIND_1"/>
    <property type="match status" value="1"/>
</dbReference>
<keyword evidence="2" id="KW-0378">Hydrolase</keyword>
<dbReference type="AlphaFoldDB" id="A0A1Y2F1L2"/>
<dbReference type="SMART" id="SM00487">
    <property type="entry name" value="DEXDc"/>
    <property type="match status" value="1"/>
</dbReference>
<evidence type="ECO:0000259" key="6">
    <source>
        <dbReference type="PROSITE" id="PS51194"/>
    </source>
</evidence>
<accession>A0A1Y2F1L2</accession>
<dbReference type="CDD" id="cd18793">
    <property type="entry name" value="SF2_C_SNF"/>
    <property type="match status" value="1"/>
</dbReference>
<evidence type="ECO:0000313" key="7">
    <source>
        <dbReference type="EMBL" id="ORY77597.1"/>
    </source>
</evidence>
<dbReference type="Gene3D" id="3.40.50.300">
    <property type="entry name" value="P-loop containing nucleotide triphosphate hydrolases"/>
    <property type="match status" value="1"/>
</dbReference>
<dbReference type="GO" id="GO:0000724">
    <property type="term" value="P:double-strand break repair via homologous recombination"/>
    <property type="evidence" value="ECO:0007669"/>
    <property type="project" value="TreeGrafter"/>
</dbReference>
<dbReference type="InterPro" id="IPR027417">
    <property type="entry name" value="P-loop_NTPase"/>
</dbReference>
<feature type="compositionally biased region" description="Polar residues" evidence="4">
    <location>
        <begin position="1"/>
        <end position="11"/>
    </location>
</feature>
<feature type="compositionally biased region" description="Polar residues" evidence="4">
    <location>
        <begin position="198"/>
        <end position="207"/>
    </location>
</feature>
<feature type="region of interest" description="Disordered" evidence="4">
    <location>
        <begin position="196"/>
        <end position="284"/>
    </location>
</feature>
<dbReference type="STRING" id="106004.A0A1Y2F1L2"/>
<dbReference type="InterPro" id="IPR000330">
    <property type="entry name" value="SNF2_N"/>
</dbReference>
<keyword evidence="8" id="KW-1185">Reference proteome</keyword>
<dbReference type="Gene3D" id="1.20.120.850">
    <property type="entry name" value="SWI2/SNF2 ATPases, N-terminal domain"/>
    <property type="match status" value="1"/>
</dbReference>
<dbReference type="FunFam" id="3.40.50.10810:FF:000020">
    <property type="entry name" value="DNA repair and recombination protein RAD54B"/>
    <property type="match status" value="1"/>
</dbReference>
<keyword evidence="1" id="KW-0547">Nucleotide-binding</keyword>
<feature type="region of interest" description="Disordered" evidence="4">
    <location>
        <begin position="1"/>
        <end position="57"/>
    </location>
</feature>
<feature type="domain" description="Helicase ATP-binding" evidence="5">
    <location>
        <begin position="540"/>
        <end position="711"/>
    </location>
</feature>
<protein>
    <submittedName>
        <fullName evidence="7">SNF2 family N-terminal domain-domain-containing protein</fullName>
    </submittedName>
</protein>
<dbReference type="EMBL" id="MCGR01000031">
    <property type="protein sequence ID" value="ORY77597.1"/>
    <property type="molecule type" value="Genomic_DNA"/>
</dbReference>
<sequence length="1180" mass="128649">MPPTASTSSNALARRPSFSAQQHSSPHFNGGGSKSKGKGREVDHGSGGEEGAPMVEQTPLVWEVSWRNVQNKKNKTWESDGFLVLKGAHAVLRDENGKSLGSSTLSGPIFPDDEVKVGGKEVLVQDPLPYSTFLTRFNYVPSTQTQAGASPLPSAAPRRAPSLPPSTLAQQLSRAAVPSGGVKSVSQGFKPLKLMGSALQQPRRLSSGSGGGTPKLERRESENRAPKSTVERKESKGKGKEVDMEIDGSSPVVAPGKKRSRVVQSDGEEEQEEAPRKVSPVVGRKDRVEQVEMMELDDDDEEDDDVQVMGPPKVAGKPVGSKFKGLSSLKGVVKTEEGEEMHCYLCMWRKYSTKKNPSWEGDGVLVITGKKATLKDRDTGKDLGSSTCSGARLSSGDPVQVGSKTCEIDSLLSTASYLDGSIFLKGGRNQFIPPPPPATLSTTIASTSFFAPPALVKPRPPNPFNDPVTGGKLGVGKTPLPRFDPKEEGAVVMKRMSKEGEDIWNKKKLPVVDVVIDPLMGKLLRPHQKEGVKFMYECVMGMRSEGQGCILADEMGLGKTIQGIALIWTLMKQNPFWGAGTGVIERAMIVCPVTLVKNWLTEIRKWLGRDRLRVFVADQGANVKSFCAGKSYQILIIGYEKLRTIVDDLKSIQPPIGLIICDEGHRLKSSGAKVTKALRSLNCKRRIIMTGTPIQNDLQEYHTMVDFVNPGCLDTYSTFKKIFENPILKSREPNASAKVKEVGTARNDQLQRIGQAFMLRRTGEVISKYLPPKLEYTVFIMPTQIQLAIYAKIIEGNAVRDVLNGAGGGNAQQLSVLNVLKKLCNTPGLLMQQLKEGKGLDILRGSVVKLLEEAGSDPFDLALSGKMLALGSLLQELRKANDEKIVVVSNFTSTLDIIEKHCKSNKYPFCRLDGKTDQKERISIVNSFNRGPVKSNFVFLLSSKSGGTGLNIIGASRLVLVDLDWNPSVDLQAMARIHREGQQKQCVIYRFLTSGTMDEKIFQRQTTKLGLSGSLMDNDNVGAASKGDAFTISDLRNIFKHHPGVACQTHELLGCRCHLGEDDQGDAFDPADDEEDEDLPLELGFTQASQYHIEEARPNKERKNLSVLNTWTHHNGCDEQSVDEIEDELLRGIIYSRVAESAEDDVGFEALGKGGMRLRGGQIGMCFAKKSTATSAEGSG</sequence>
<evidence type="ECO:0000256" key="2">
    <source>
        <dbReference type="ARBA" id="ARBA00022801"/>
    </source>
</evidence>
<dbReference type="PANTHER" id="PTHR45629:SF7">
    <property type="entry name" value="DNA EXCISION REPAIR PROTEIN ERCC-6-RELATED"/>
    <property type="match status" value="1"/>
</dbReference>
<keyword evidence="3" id="KW-0067">ATP-binding</keyword>
<dbReference type="GO" id="GO:0007131">
    <property type="term" value="P:reciprocal meiotic recombination"/>
    <property type="evidence" value="ECO:0007669"/>
    <property type="project" value="TreeGrafter"/>
</dbReference>
<feature type="compositionally biased region" description="Low complexity" evidence="4">
    <location>
        <begin position="149"/>
        <end position="161"/>
    </location>
</feature>
<dbReference type="Pfam" id="PF00271">
    <property type="entry name" value="Helicase_C"/>
    <property type="match status" value="1"/>
</dbReference>
<dbReference type="CDD" id="cd18004">
    <property type="entry name" value="DEXHc_RAD54"/>
    <property type="match status" value="1"/>
</dbReference>
<dbReference type="SUPFAM" id="SSF52540">
    <property type="entry name" value="P-loop containing nucleoside triphosphate hydrolases"/>
    <property type="match status" value="2"/>
</dbReference>
<dbReference type="FunCoup" id="A0A1Y2F1L2">
    <property type="interactions" value="153"/>
</dbReference>
<feature type="compositionally biased region" description="Basic and acidic residues" evidence="4">
    <location>
        <begin position="38"/>
        <end position="47"/>
    </location>
</feature>
<dbReference type="PANTHER" id="PTHR45629">
    <property type="entry name" value="SNF2/RAD54 FAMILY MEMBER"/>
    <property type="match status" value="1"/>
</dbReference>
<dbReference type="Pfam" id="PF00176">
    <property type="entry name" value="SNF2-rel_dom"/>
    <property type="match status" value="1"/>
</dbReference>
<evidence type="ECO:0000256" key="1">
    <source>
        <dbReference type="ARBA" id="ARBA00022741"/>
    </source>
</evidence>
<feature type="compositionally biased region" description="Basic and acidic residues" evidence="4">
    <location>
        <begin position="215"/>
        <end position="243"/>
    </location>
</feature>
<feature type="region of interest" description="Disordered" evidence="4">
    <location>
        <begin position="144"/>
        <end position="168"/>
    </location>
</feature>
<dbReference type="Proteomes" id="UP000193467">
    <property type="component" value="Unassembled WGS sequence"/>
</dbReference>
<dbReference type="InterPro" id="IPR049730">
    <property type="entry name" value="SNF2/RAD54-like_C"/>
</dbReference>
<evidence type="ECO:0000313" key="8">
    <source>
        <dbReference type="Proteomes" id="UP000193467"/>
    </source>
</evidence>
<feature type="domain" description="Helicase C-terminal" evidence="6">
    <location>
        <begin position="872"/>
        <end position="1022"/>
    </location>
</feature>